<keyword evidence="4" id="KW-0349">Heme</keyword>
<dbReference type="RefSeq" id="XP_025553536.1">
    <property type="nucleotide sequence ID" value="XM_025696830.1"/>
</dbReference>
<sequence>MAAPRYFNALDDLCLHPKYTTALQDEIYAVAETNPHTPPKDLTSYQDLTGYLALLNGFLKESARLKPTDSISLRRKVLQPLTLNDGTSLATNDIACIPLQPILQEPETYADPLTFNPTDLF</sequence>
<evidence type="ECO:0000256" key="2">
    <source>
        <dbReference type="ARBA" id="ARBA00004370"/>
    </source>
</evidence>
<evidence type="ECO:0000256" key="11">
    <source>
        <dbReference type="ARBA" id="ARBA00023136"/>
    </source>
</evidence>
<dbReference type="Gene3D" id="1.10.630.10">
    <property type="entry name" value="Cytochrome P450"/>
    <property type="match status" value="1"/>
</dbReference>
<keyword evidence="6" id="KW-0479">Metal-binding</keyword>
<dbReference type="InterPro" id="IPR036396">
    <property type="entry name" value="Cyt_P450_sf"/>
</dbReference>
<evidence type="ECO:0000256" key="9">
    <source>
        <dbReference type="ARBA" id="ARBA00023004"/>
    </source>
</evidence>
<dbReference type="GO" id="GO:0016020">
    <property type="term" value="C:membrane"/>
    <property type="evidence" value="ECO:0007669"/>
    <property type="project" value="UniProtKB-SubCell"/>
</dbReference>
<dbReference type="GO" id="GO:0016705">
    <property type="term" value="F:oxidoreductase activity, acting on paired donors, with incorporation or reduction of molecular oxygen"/>
    <property type="evidence" value="ECO:0007669"/>
    <property type="project" value="InterPro"/>
</dbReference>
<comment type="subcellular location">
    <subcellularLocation>
        <location evidence="2">Membrane</location>
    </subcellularLocation>
</comment>
<dbReference type="GO" id="GO:0004497">
    <property type="term" value="F:monooxygenase activity"/>
    <property type="evidence" value="ECO:0007669"/>
    <property type="project" value="UniProtKB-KW"/>
</dbReference>
<keyword evidence="10" id="KW-0503">Monooxygenase</keyword>
<dbReference type="EMBL" id="KZ824275">
    <property type="protein sequence ID" value="RAL14382.1"/>
    <property type="molecule type" value="Genomic_DNA"/>
</dbReference>
<dbReference type="Proteomes" id="UP000248961">
    <property type="component" value="Unassembled WGS sequence"/>
</dbReference>
<dbReference type="STRING" id="1450537.A0A395I2H9"/>
<dbReference type="SUPFAM" id="SSF48264">
    <property type="entry name" value="Cytochrome P450"/>
    <property type="match status" value="1"/>
</dbReference>
<dbReference type="GO" id="GO:0020037">
    <property type="term" value="F:heme binding"/>
    <property type="evidence" value="ECO:0007669"/>
    <property type="project" value="InterPro"/>
</dbReference>
<dbReference type="PANTHER" id="PTHR46206">
    <property type="entry name" value="CYTOCHROME P450"/>
    <property type="match status" value="1"/>
</dbReference>
<evidence type="ECO:0000256" key="7">
    <source>
        <dbReference type="ARBA" id="ARBA00022989"/>
    </source>
</evidence>
<keyword evidence="7" id="KW-1133">Transmembrane helix</keyword>
<evidence type="ECO:0000256" key="8">
    <source>
        <dbReference type="ARBA" id="ARBA00023002"/>
    </source>
</evidence>
<dbReference type="VEuPathDB" id="FungiDB:BO97DRAFT_422799"/>
<dbReference type="InterPro" id="IPR001128">
    <property type="entry name" value="Cyt_P450"/>
</dbReference>
<dbReference type="GO" id="GO:0019748">
    <property type="term" value="P:secondary metabolic process"/>
    <property type="evidence" value="ECO:0007669"/>
    <property type="project" value="UniProtKB-ARBA"/>
</dbReference>
<name>A0A395I2H9_ASPHC</name>
<dbReference type="AlphaFoldDB" id="A0A395I2H9"/>
<evidence type="ECO:0000256" key="5">
    <source>
        <dbReference type="ARBA" id="ARBA00022692"/>
    </source>
</evidence>
<dbReference type="PANTHER" id="PTHR46206:SF5">
    <property type="entry name" value="P450, PUTATIVE (EUROFUNG)-RELATED"/>
    <property type="match status" value="1"/>
</dbReference>
<accession>A0A395I2H9</accession>
<dbReference type="OrthoDB" id="1844152at2759"/>
<evidence type="ECO:0000256" key="6">
    <source>
        <dbReference type="ARBA" id="ARBA00022723"/>
    </source>
</evidence>
<evidence type="ECO:0000313" key="12">
    <source>
        <dbReference type="EMBL" id="RAL14382.1"/>
    </source>
</evidence>
<reference evidence="12 13" key="1">
    <citation type="submission" date="2018-02" db="EMBL/GenBank/DDBJ databases">
        <title>The genomes of Aspergillus section Nigri reveals drivers in fungal speciation.</title>
        <authorList>
            <consortium name="DOE Joint Genome Institute"/>
            <person name="Vesth T.C."/>
            <person name="Nybo J."/>
            <person name="Theobald S."/>
            <person name="Brandl J."/>
            <person name="Frisvad J.C."/>
            <person name="Nielsen K.F."/>
            <person name="Lyhne E.K."/>
            <person name="Kogle M.E."/>
            <person name="Kuo A."/>
            <person name="Riley R."/>
            <person name="Clum A."/>
            <person name="Nolan M."/>
            <person name="Lipzen A."/>
            <person name="Salamov A."/>
            <person name="Henrissat B."/>
            <person name="Wiebenga A."/>
            <person name="De vries R.P."/>
            <person name="Grigoriev I.V."/>
            <person name="Mortensen U.H."/>
            <person name="Andersen M.R."/>
            <person name="Baker S.E."/>
        </authorList>
    </citation>
    <scope>NUCLEOTIDE SEQUENCE [LARGE SCALE GENOMIC DNA]</scope>
    <source>
        <strain evidence="12 13">CBS 101889</strain>
    </source>
</reference>
<proteinExistence type="inferred from homology"/>
<comment type="cofactor">
    <cofactor evidence="1">
        <name>heme</name>
        <dbReference type="ChEBI" id="CHEBI:30413"/>
    </cofactor>
</comment>
<evidence type="ECO:0000256" key="4">
    <source>
        <dbReference type="ARBA" id="ARBA00022617"/>
    </source>
</evidence>
<comment type="similarity">
    <text evidence="3">Belongs to the cytochrome P450 family.</text>
</comment>
<gene>
    <name evidence="12" type="ORF">BO97DRAFT_422799</name>
</gene>
<keyword evidence="13" id="KW-1185">Reference proteome</keyword>
<keyword evidence="9" id="KW-0408">Iron</keyword>
<evidence type="ECO:0000256" key="10">
    <source>
        <dbReference type="ARBA" id="ARBA00023033"/>
    </source>
</evidence>
<dbReference type="Pfam" id="PF00067">
    <property type="entry name" value="p450"/>
    <property type="match status" value="1"/>
</dbReference>
<protein>
    <submittedName>
        <fullName evidence="12">Uncharacterized protein</fullName>
    </submittedName>
</protein>
<dbReference type="GO" id="GO:0005506">
    <property type="term" value="F:iron ion binding"/>
    <property type="evidence" value="ECO:0007669"/>
    <property type="project" value="InterPro"/>
</dbReference>
<evidence type="ECO:0000313" key="13">
    <source>
        <dbReference type="Proteomes" id="UP000248961"/>
    </source>
</evidence>
<keyword evidence="8" id="KW-0560">Oxidoreductase</keyword>
<evidence type="ECO:0000256" key="1">
    <source>
        <dbReference type="ARBA" id="ARBA00001971"/>
    </source>
</evidence>
<dbReference type="GeneID" id="37201119"/>
<keyword evidence="11" id="KW-0472">Membrane</keyword>
<organism evidence="12 13">
    <name type="scientific">Aspergillus homomorphus (strain CBS 101889)</name>
    <dbReference type="NCBI Taxonomy" id="1450537"/>
    <lineage>
        <taxon>Eukaryota</taxon>
        <taxon>Fungi</taxon>
        <taxon>Dikarya</taxon>
        <taxon>Ascomycota</taxon>
        <taxon>Pezizomycotina</taxon>
        <taxon>Eurotiomycetes</taxon>
        <taxon>Eurotiomycetidae</taxon>
        <taxon>Eurotiales</taxon>
        <taxon>Aspergillaceae</taxon>
        <taxon>Aspergillus</taxon>
        <taxon>Aspergillus subgen. Circumdati</taxon>
    </lineage>
</organism>
<keyword evidence="5" id="KW-0812">Transmembrane</keyword>
<evidence type="ECO:0000256" key="3">
    <source>
        <dbReference type="ARBA" id="ARBA00010617"/>
    </source>
</evidence>